<organism evidence="7 8">
    <name type="scientific">Liparis tanakae</name>
    <name type="common">Tanaka's snailfish</name>
    <dbReference type="NCBI Taxonomy" id="230148"/>
    <lineage>
        <taxon>Eukaryota</taxon>
        <taxon>Metazoa</taxon>
        <taxon>Chordata</taxon>
        <taxon>Craniata</taxon>
        <taxon>Vertebrata</taxon>
        <taxon>Euteleostomi</taxon>
        <taxon>Actinopterygii</taxon>
        <taxon>Neopterygii</taxon>
        <taxon>Teleostei</taxon>
        <taxon>Neoteleostei</taxon>
        <taxon>Acanthomorphata</taxon>
        <taxon>Eupercaria</taxon>
        <taxon>Perciformes</taxon>
        <taxon>Cottioidei</taxon>
        <taxon>Cottales</taxon>
        <taxon>Liparidae</taxon>
        <taxon>Liparis</taxon>
    </lineage>
</organism>
<keyword evidence="3" id="KW-0963">Cytoplasm</keyword>
<dbReference type="PANTHER" id="PTHR46256:SF4">
    <property type="entry name" value="MYOSIN-IIIA"/>
    <property type="match status" value="1"/>
</dbReference>
<gene>
    <name evidence="7" type="primary">Myo3a_0</name>
    <name evidence="7" type="ORF">EYF80_032603</name>
</gene>
<dbReference type="GO" id="GO:0005856">
    <property type="term" value="C:cytoskeleton"/>
    <property type="evidence" value="ECO:0007669"/>
    <property type="project" value="UniProtKB-SubCell"/>
</dbReference>
<dbReference type="GO" id="GO:0001917">
    <property type="term" value="C:photoreceptor inner segment"/>
    <property type="evidence" value="ECO:0007669"/>
    <property type="project" value="TreeGrafter"/>
</dbReference>
<comment type="caution">
    <text evidence="7">The sequence shown here is derived from an EMBL/GenBank/DDBJ whole genome shotgun (WGS) entry which is preliminary data.</text>
</comment>
<dbReference type="AlphaFoldDB" id="A0A4Z2GWM6"/>
<keyword evidence="4" id="KW-0677">Repeat</keyword>
<dbReference type="GO" id="GO:0000146">
    <property type="term" value="F:microfilament motor activity"/>
    <property type="evidence" value="ECO:0007669"/>
    <property type="project" value="TreeGrafter"/>
</dbReference>
<evidence type="ECO:0000256" key="5">
    <source>
        <dbReference type="ARBA" id="ARBA00023212"/>
    </source>
</evidence>
<keyword evidence="6" id="KW-0966">Cell projection</keyword>
<keyword evidence="5" id="KW-0206">Cytoskeleton</keyword>
<dbReference type="GO" id="GO:0032433">
    <property type="term" value="C:filopodium tip"/>
    <property type="evidence" value="ECO:0007669"/>
    <property type="project" value="TreeGrafter"/>
</dbReference>
<reference evidence="7 8" key="1">
    <citation type="submission" date="2019-03" db="EMBL/GenBank/DDBJ databases">
        <title>First draft genome of Liparis tanakae, snailfish: a comprehensive survey of snailfish specific genes.</title>
        <authorList>
            <person name="Kim W."/>
            <person name="Song I."/>
            <person name="Jeong J.-H."/>
            <person name="Kim D."/>
            <person name="Kim S."/>
            <person name="Ryu S."/>
            <person name="Song J.Y."/>
            <person name="Lee S.K."/>
        </authorList>
    </citation>
    <scope>NUCLEOTIDE SEQUENCE [LARGE SCALE GENOMIC DNA]</scope>
    <source>
        <tissue evidence="7">Muscle</tissue>
    </source>
</reference>
<dbReference type="OrthoDB" id="2914378at2759"/>
<evidence type="ECO:0000256" key="1">
    <source>
        <dbReference type="ARBA" id="ARBA00004245"/>
    </source>
</evidence>
<evidence type="ECO:0000313" key="8">
    <source>
        <dbReference type="Proteomes" id="UP000314294"/>
    </source>
</evidence>
<evidence type="ECO:0000256" key="3">
    <source>
        <dbReference type="ARBA" id="ARBA00022490"/>
    </source>
</evidence>
<proteinExistence type="predicted"/>
<dbReference type="Proteomes" id="UP000314294">
    <property type="component" value="Unassembled WGS sequence"/>
</dbReference>
<dbReference type="GO" id="GO:0004674">
    <property type="term" value="F:protein serine/threonine kinase activity"/>
    <property type="evidence" value="ECO:0007669"/>
    <property type="project" value="TreeGrafter"/>
</dbReference>
<comment type="subcellular location">
    <subcellularLocation>
        <location evidence="2">Cell projection</location>
    </subcellularLocation>
    <subcellularLocation>
        <location evidence="1">Cytoplasm</location>
        <location evidence="1">Cytoskeleton</location>
    </subcellularLocation>
</comment>
<dbReference type="EMBL" id="SRLO01000411">
    <property type="protein sequence ID" value="TNN57173.1"/>
    <property type="molecule type" value="Genomic_DNA"/>
</dbReference>
<dbReference type="GO" id="GO:0032426">
    <property type="term" value="C:stereocilium tip"/>
    <property type="evidence" value="ECO:0007669"/>
    <property type="project" value="TreeGrafter"/>
</dbReference>
<dbReference type="GO" id="GO:0051491">
    <property type="term" value="P:positive regulation of filopodium assembly"/>
    <property type="evidence" value="ECO:0007669"/>
    <property type="project" value="TreeGrafter"/>
</dbReference>
<evidence type="ECO:0000313" key="7">
    <source>
        <dbReference type="EMBL" id="TNN57173.1"/>
    </source>
</evidence>
<sequence length="94" mass="9672">MVGSNATTLRSNVTTPGSNVTTLGSNVTTLGSNVTLLASCLCNGGSVTDLAKGLLKRGDRMDEAIISYILHEALMDRVTSIASSIRAADVVCLS</sequence>
<evidence type="ECO:0000256" key="2">
    <source>
        <dbReference type="ARBA" id="ARBA00004316"/>
    </source>
</evidence>
<dbReference type="InterPro" id="IPR052409">
    <property type="entry name" value="Myosin-III_kinase_activity"/>
</dbReference>
<accession>A0A4Z2GWM6</accession>
<dbReference type="GO" id="GO:0030832">
    <property type="term" value="P:regulation of actin filament length"/>
    <property type="evidence" value="ECO:0007669"/>
    <property type="project" value="TreeGrafter"/>
</dbReference>
<protein>
    <submittedName>
        <fullName evidence="7">Myosin-IIIa</fullName>
    </submittedName>
</protein>
<evidence type="ECO:0000256" key="4">
    <source>
        <dbReference type="ARBA" id="ARBA00022737"/>
    </source>
</evidence>
<dbReference type="GO" id="GO:0007605">
    <property type="term" value="P:sensory perception of sound"/>
    <property type="evidence" value="ECO:0007669"/>
    <property type="project" value="TreeGrafter"/>
</dbReference>
<dbReference type="PANTHER" id="PTHR46256">
    <property type="entry name" value="AGAP011099-PA"/>
    <property type="match status" value="1"/>
</dbReference>
<evidence type="ECO:0000256" key="6">
    <source>
        <dbReference type="ARBA" id="ARBA00023273"/>
    </source>
</evidence>
<keyword evidence="8" id="KW-1185">Reference proteome</keyword>
<name>A0A4Z2GWM6_9TELE</name>